<evidence type="ECO:0000256" key="1">
    <source>
        <dbReference type="SAM" id="MobiDB-lite"/>
    </source>
</evidence>
<organism evidence="2 3">
    <name type="scientific">Mucuna pruriens</name>
    <name type="common">Velvet bean</name>
    <name type="synonym">Dolichos pruriens</name>
    <dbReference type="NCBI Taxonomy" id="157652"/>
    <lineage>
        <taxon>Eukaryota</taxon>
        <taxon>Viridiplantae</taxon>
        <taxon>Streptophyta</taxon>
        <taxon>Embryophyta</taxon>
        <taxon>Tracheophyta</taxon>
        <taxon>Spermatophyta</taxon>
        <taxon>Magnoliopsida</taxon>
        <taxon>eudicotyledons</taxon>
        <taxon>Gunneridae</taxon>
        <taxon>Pentapetalae</taxon>
        <taxon>rosids</taxon>
        <taxon>fabids</taxon>
        <taxon>Fabales</taxon>
        <taxon>Fabaceae</taxon>
        <taxon>Papilionoideae</taxon>
        <taxon>50 kb inversion clade</taxon>
        <taxon>NPAAA clade</taxon>
        <taxon>indigoferoid/millettioid clade</taxon>
        <taxon>Phaseoleae</taxon>
        <taxon>Mucuna</taxon>
    </lineage>
</organism>
<protein>
    <recommendedName>
        <fullName evidence="4">Retrotransposon gag domain-containing protein</fullName>
    </recommendedName>
</protein>
<dbReference type="EMBL" id="QJKJ01004939">
    <property type="protein sequence ID" value="RDX92150.1"/>
    <property type="molecule type" value="Genomic_DNA"/>
</dbReference>
<dbReference type="OrthoDB" id="1934635at2759"/>
<reference evidence="2" key="1">
    <citation type="submission" date="2018-05" db="EMBL/GenBank/DDBJ databases">
        <title>Draft genome of Mucuna pruriens seed.</title>
        <authorList>
            <person name="Nnadi N.E."/>
            <person name="Vos R."/>
            <person name="Hasami M.H."/>
            <person name="Devisetty U.K."/>
            <person name="Aguiy J.C."/>
        </authorList>
    </citation>
    <scope>NUCLEOTIDE SEQUENCE [LARGE SCALE GENOMIC DNA]</scope>
    <source>
        <strain evidence="2">JCA_2017</strain>
    </source>
</reference>
<accession>A0A371GNT9</accession>
<comment type="caution">
    <text evidence="2">The sequence shown here is derived from an EMBL/GenBank/DDBJ whole genome shotgun (WGS) entry which is preliminary data.</text>
</comment>
<proteinExistence type="predicted"/>
<evidence type="ECO:0000313" key="3">
    <source>
        <dbReference type="Proteomes" id="UP000257109"/>
    </source>
</evidence>
<dbReference type="AlphaFoldDB" id="A0A371GNT9"/>
<feature type="compositionally biased region" description="Low complexity" evidence="1">
    <location>
        <begin position="179"/>
        <end position="191"/>
    </location>
</feature>
<keyword evidence="3" id="KW-1185">Reference proteome</keyword>
<evidence type="ECO:0008006" key="4">
    <source>
        <dbReference type="Google" id="ProtNLM"/>
    </source>
</evidence>
<sequence length="218" mass="24993">MEGKRGEGISQGEMAGRVLGNEGGALFACHNINEGLKAKLVTLKSSAYALVWWYQVLYDIRRMKRPLCETWIDLKRESRERDLYVKLQRSHQGSKEESQEATISRFLHGLNREIQYIVELHHYSTLEDLVEFHLKRKLSSRKTYLTSSWSGKENERERLRKDKSPKEGSEVPQGRKNVSTPPTSSSSKSSSMNCCKCLGNDHIDFQCPNRMGIVDSIL</sequence>
<dbReference type="PANTHER" id="PTHR35046">
    <property type="entry name" value="ZINC KNUCKLE (CCHC-TYPE) FAMILY PROTEIN"/>
    <property type="match status" value="1"/>
</dbReference>
<feature type="region of interest" description="Disordered" evidence="1">
    <location>
        <begin position="152"/>
        <end position="191"/>
    </location>
</feature>
<name>A0A371GNT9_MUCPR</name>
<gene>
    <name evidence="2" type="ORF">CR513_25770</name>
</gene>
<dbReference type="Proteomes" id="UP000257109">
    <property type="component" value="Unassembled WGS sequence"/>
</dbReference>
<evidence type="ECO:0000313" key="2">
    <source>
        <dbReference type="EMBL" id="RDX92150.1"/>
    </source>
</evidence>
<dbReference type="PANTHER" id="PTHR35046:SF9">
    <property type="entry name" value="RNA-DIRECTED DNA POLYMERASE"/>
    <property type="match status" value="1"/>
</dbReference>
<feature type="non-terminal residue" evidence="2">
    <location>
        <position position="1"/>
    </location>
</feature>
<feature type="compositionally biased region" description="Basic and acidic residues" evidence="1">
    <location>
        <begin position="152"/>
        <end position="169"/>
    </location>
</feature>